<keyword evidence="3" id="KW-1185">Reference proteome</keyword>
<organism evidence="2 3">
    <name type="scientific">Mytilus edulis</name>
    <name type="common">Blue mussel</name>
    <dbReference type="NCBI Taxonomy" id="6550"/>
    <lineage>
        <taxon>Eukaryota</taxon>
        <taxon>Metazoa</taxon>
        <taxon>Spiralia</taxon>
        <taxon>Lophotrochozoa</taxon>
        <taxon>Mollusca</taxon>
        <taxon>Bivalvia</taxon>
        <taxon>Autobranchia</taxon>
        <taxon>Pteriomorphia</taxon>
        <taxon>Mytilida</taxon>
        <taxon>Mytiloidea</taxon>
        <taxon>Mytilidae</taxon>
        <taxon>Mytilinae</taxon>
        <taxon>Mytilus</taxon>
    </lineage>
</organism>
<dbReference type="GO" id="GO:0051260">
    <property type="term" value="P:protein homooligomerization"/>
    <property type="evidence" value="ECO:0007669"/>
    <property type="project" value="InterPro"/>
</dbReference>
<sequence>MESSVSEQFPEVITINVGGCIYTTTIGTLRKYPQSDLAGMFSNHGKNGIKDKDGHYFIDRSGKYFEYILDYLRDEHCLPPVKVLKQVLIEATFYGLQKLVRKLETKYDFSARFPNVTPTYHAIRENISKFGLKTTLFVILKETTDRKWNGGQSTDRYSYHRTGSIDVKCQNSKEAHSLINCLWKDLIREGFDANMEVIEFQTNIICKFDLKPEIHFNA</sequence>
<dbReference type="OrthoDB" id="2414723at2759"/>
<dbReference type="Pfam" id="PF02214">
    <property type="entry name" value="BTB_2"/>
    <property type="match status" value="1"/>
</dbReference>
<dbReference type="PANTHER" id="PTHR14499:SF136">
    <property type="entry name" value="GH08630P"/>
    <property type="match status" value="1"/>
</dbReference>
<dbReference type="Gene3D" id="3.30.710.10">
    <property type="entry name" value="Potassium Channel Kv1.1, Chain A"/>
    <property type="match status" value="1"/>
</dbReference>
<gene>
    <name evidence="2" type="ORF">MEDL_43231</name>
</gene>
<accession>A0A8S3T9H5</accession>
<evidence type="ECO:0000313" key="3">
    <source>
        <dbReference type="Proteomes" id="UP000683360"/>
    </source>
</evidence>
<dbReference type="SUPFAM" id="SSF54695">
    <property type="entry name" value="POZ domain"/>
    <property type="match status" value="1"/>
</dbReference>
<evidence type="ECO:0000313" key="2">
    <source>
        <dbReference type="EMBL" id="CAG2230383.1"/>
    </source>
</evidence>
<evidence type="ECO:0000259" key="1">
    <source>
        <dbReference type="SMART" id="SM00225"/>
    </source>
</evidence>
<dbReference type="InterPro" id="IPR011333">
    <property type="entry name" value="SKP1/BTB/POZ_sf"/>
</dbReference>
<dbReference type="InterPro" id="IPR000210">
    <property type="entry name" value="BTB/POZ_dom"/>
</dbReference>
<name>A0A8S3T9H5_MYTED</name>
<dbReference type="InterPro" id="IPR003131">
    <property type="entry name" value="T1-type_BTB"/>
</dbReference>
<feature type="domain" description="BTB" evidence="1">
    <location>
        <begin position="11"/>
        <end position="111"/>
    </location>
</feature>
<dbReference type="SMART" id="SM00225">
    <property type="entry name" value="BTB"/>
    <property type="match status" value="1"/>
</dbReference>
<dbReference type="PANTHER" id="PTHR14499">
    <property type="entry name" value="POTASSIUM CHANNEL TETRAMERIZATION DOMAIN-CONTAINING"/>
    <property type="match status" value="1"/>
</dbReference>
<dbReference type="Proteomes" id="UP000683360">
    <property type="component" value="Unassembled WGS sequence"/>
</dbReference>
<proteinExistence type="predicted"/>
<protein>
    <submittedName>
        <fullName evidence="2">KCTD7_14</fullName>
    </submittedName>
</protein>
<dbReference type="EMBL" id="CAJPWZ010002065">
    <property type="protein sequence ID" value="CAG2230383.1"/>
    <property type="molecule type" value="Genomic_DNA"/>
</dbReference>
<reference evidence="2" key="1">
    <citation type="submission" date="2021-03" db="EMBL/GenBank/DDBJ databases">
        <authorList>
            <person name="Bekaert M."/>
        </authorList>
    </citation>
    <scope>NUCLEOTIDE SEQUENCE</scope>
</reference>
<dbReference type="AlphaFoldDB" id="A0A8S3T9H5"/>
<comment type="caution">
    <text evidence="2">The sequence shown here is derived from an EMBL/GenBank/DDBJ whole genome shotgun (WGS) entry which is preliminary data.</text>
</comment>